<dbReference type="EC" id="6.1.1.4" evidence="9"/>
<evidence type="ECO:0000256" key="1">
    <source>
        <dbReference type="ARBA" id="ARBA00005594"/>
    </source>
</evidence>
<dbReference type="Gene3D" id="3.40.50.620">
    <property type="entry name" value="HUPs"/>
    <property type="match status" value="1"/>
</dbReference>
<keyword evidence="3 9" id="KW-0436">Ligase</keyword>
<dbReference type="InterPro" id="IPR001412">
    <property type="entry name" value="aa-tRNA-synth_I_CS"/>
</dbReference>
<dbReference type="NCBIfam" id="TIGR00395">
    <property type="entry name" value="leuS_arch"/>
    <property type="match status" value="1"/>
</dbReference>
<dbReference type="CDD" id="cd07959">
    <property type="entry name" value="Anticodon_Ia_Leu_AEc"/>
    <property type="match status" value="1"/>
</dbReference>
<evidence type="ECO:0000256" key="9">
    <source>
        <dbReference type="HAMAP-Rule" id="MF_00049"/>
    </source>
</evidence>
<comment type="subcellular location">
    <subcellularLocation>
        <location evidence="9">Cytoplasm</location>
    </subcellularLocation>
</comment>
<dbReference type="NCBIfam" id="NF008957">
    <property type="entry name" value="PRK12300.1"/>
    <property type="match status" value="1"/>
</dbReference>
<dbReference type="InterPro" id="IPR004493">
    <property type="entry name" value="Leu-tRNA-synth_Ia_arc/euk"/>
</dbReference>
<dbReference type="InterPro" id="IPR009080">
    <property type="entry name" value="tRNAsynth_Ia_anticodon-bd"/>
</dbReference>
<evidence type="ECO:0000256" key="11">
    <source>
        <dbReference type="SAM" id="Coils"/>
    </source>
</evidence>
<comment type="caution">
    <text evidence="15">The sequence shown here is derived from an EMBL/GenBank/DDBJ whole genome shotgun (WGS) entry which is preliminary data.</text>
</comment>
<evidence type="ECO:0000256" key="4">
    <source>
        <dbReference type="ARBA" id="ARBA00022741"/>
    </source>
</evidence>
<name>A0A7C4FEV2_THEPE</name>
<evidence type="ECO:0000256" key="7">
    <source>
        <dbReference type="ARBA" id="ARBA00023146"/>
    </source>
</evidence>
<evidence type="ECO:0000313" key="15">
    <source>
        <dbReference type="EMBL" id="HGI43631.1"/>
    </source>
</evidence>
<keyword evidence="11" id="KW-0175">Coiled coil</keyword>
<dbReference type="InterPro" id="IPR002300">
    <property type="entry name" value="aa-tRNA-synth_Ia"/>
</dbReference>
<dbReference type="Gene3D" id="1.10.730.10">
    <property type="entry name" value="Isoleucyl-tRNA Synthetase, Domain 1"/>
    <property type="match status" value="1"/>
</dbReference>
<dbReference type="InterPro" id="IPR020791">
    <property type="entry name" value="Leu-tRNA-lgase_arc"/>
</dbReference>
<evidence type="ECO:0000259" key="13">
    <source>
        <dbReference type="Pfam" id="PF08264"/>
    </source>
</evidence>
<keyword evidence="2 9" id="KW-0963">Cytoplasm</keyword>
<dbReference type="Gene3D" id="3.30.2320.20">
    <property type="entry name" value="Class I aminoacyl-tRNA synthetases (RS)"/>
    <property type="match status" value="1"/>
</dbReference>
<feature type="domain" description="Aminoacyl-tRNA synthetase class Ia" evidence="12">
    <location>
        <begin position="28"/>
        <end position="530"/>
    </location>
</feature>
<evidence type="ECO:0000256" key="6">
    <source>
        <dbReference type="ARBA" id="ARBA00022917"/>
    </source>
</evidence>
<dbReference type="SUPFAM" id="SSF52374">
    <property type="entry name" value="Nucleotidylyl transferase"/>
    <property type="match status" value="1"/>
</dbReference>
<comment type="caution">
    <text evidence="9">Lacks conserved residue(s) required for the propagation of feature annotation.</text>
</comment>
<feature type="domain" description="Methionyl/Valyl/Leucyl/Isoleucyl-tRNA synthetase anticodon-binding" evidence="13">
    <location>
        <begin position="730"/>
        <end position="849"/>
    </location>
</feature>
<feature type="coiled-coil region" evidence="11">
    <location>
        <begin position="826"/>
        <end position="853"/>
    </location>
</feature>
<dbReference type="InterPro" id="IPR013155">
    <property type="entry name" value="M/V/L/I-tRNA-synth_anticd-bd"/>
</dbReference>
<reference evidence="15" key="1">
    <citation type="journal article" date="2020" name="mSystems">
        <title>Genome- and Community-Level Interaction Insights into Carbon Utilization and Element Cycling Functions of Hydrothermarchaeota in Hydrothermal Sediment.</title>
        <authorList>
            <person name="Zhou Z."/>
            <person name="Liu Y."/>
            <person name="Xu W."/>
            <person name="Pan J."/>
            <person name="Luo Z.H."/>
            <person name="Li M."/>
        </authorList>
    </citation>
    <scope>NUCLEOTIDE SEQUENCE [LARGE SCALE GENOMIC DNA]</scope>
    <source>
        <strain evidence="15">SpSt-735</strain>
    </source>
</reference>
<keyword evidence="7 9" id="KW-0030">Aminoacyl-tRNA synthetase</keyword>
<feature type="domain" description="Methionyl/Leucyl tRNA synthetase" evidence="14">
    <location>
        <begin position="612"/>
        <end position="699"/>
    </location>
</feature>
<dbReference type="PANTHER" id="PTHR45794">
    <property type="entry name" value="LEUCYL-TRNA SYNTHETASE"/>
    <property type="match status" value="1"/>
</dbReference>
<dbReference type="GO" id="GO:0006429">
    <property type="term" value="P:leucyl-tRNA aminoacylation"/>
    <property type="evidence" value="ECO:0007669"/>
    <property type="project" value="UniProtKB-UniRule"/>
</dbReference>
<dbReference type="GO" id="GO:0005737">
    <property type="term" value="C:cytoplasm"/>
    <property type="evidence" value="ECO:0007669"/>
    <property type="project" value="UniProtKB-SubCell"/>
</dbReference>
<dbReference type="Pfam" id="PF08264">
    <property type="entry name" value="Anticodon_1"/>
    <property type="match status" value="1"/>
</dbReference>
<evidence type="ECO:0000259" key="14">
    <source>
        <dbReference type="Pfam" id="PF09334"/>
    </source>
</evidence>
<dbReference type="EMBL" id="DTFI01000111">
    <property type="protein sequence ID" value="HGI43631.1"/>
    <property type="molecule type" value="Genomic_DNA"/>
</dbReference>
<feature type="binding site" evidence="9">
    <location>
        <position position="659"/>
    </location>
    <ligand>
        <name>ATP</name>
        <dbReference type="ChEBI" id="CHEBI:30616"/>
    </ligand>
</feature>
<keyword evidence="6 9" id="KW-0648">Protein biosynthesis</keyword>
<dbReference type="HAMAP" id="MF_00049_A">
    <property type="entry name" value="Leu_tRNA_synth_A"/>
    <property type="match status" value="1"/>
</dbReference>
<comment type="catalytic activity">
    <reaction evidence="8 9">
        <text>tRNA(Leu) + L-leucine + ATP = L-leucyl-tRNA(Leu) + AMP + diphosphate</text>
        <dbReference type="Rhea" id="RHEA:11688"/>
        <dbReference type="Rhea" id="RHEA-COMP:9613"/>
        <dbReference type="Rhea" id="RHEA-COMP:9622"/>
        <dbReference type="ChEBI" id="CHEBI:30616"/>
        <dbReference type="ChEBI" id="CHEBI:33019"/>
        <dbReference type="ChEBI" id="CHEBI:57427"/>
        <dbReference type="ChEBI" id="CHEBI:78442"/>
        <dbReference type="ChEBI" id="CHEBI:78494"/>
        <dbReference type="ChEBI" id="CHEBI:456215"/>
        <dbReference type="EC" id="6.1.1.4"/>
    </reaction>
</comment>
<dbReference type="Pfam" id="PF00133">
    <property type="entry name" value="tRNA-synt_1"/>
    <property type="match status" value="1"/>
</dbReference>
<dbReference type="SUPFAM" id="SSF50677">
    <property type="entry name" value="ValRS/IleRS/LeuRS editing domain"/>
    <property type="match status" value="1"/>
</dbReference>
<evidence type="ECO:0000256" key="3">
    <source>
        <dbReference type="ARBA" id="ARBA00022598"/>
    </source>
</evidence>
<dbReference type="GO" id="GO:0004823">
    <property type="term" value="F:leucine-tRNA ligase activity"/>
    <property type="evidence" value="ECO:0007669"/>
    <property type="project" value="UniProtKB-UniRule"/>
</dbReference>
<evidence type="ECO:0000256" key="8">
    <source>
        <dbReference type="ARBA" id="ARBA00047469"/>
    </source>
</evidence>
<dbReference type="InterPro" id="IPR009008">
    <property type="entry name" value="Val/Leu/Ile-tRNA-synth_edit"/>
</dbReference>
<proteinExistence type="inferred from homology"/>
<dbReference type="GO" id="GO:0002161">
    <property type="term" value="F:aminoacyl-tRNA deacylase activity"/>
    <property type="evidence" value="ECO:0007669"/>
    <property type="project" value="InterPro"/>
</dbReference>
<gene>
    <name evidence="9 15" type="primary">leuS</name>
    <name evidence="15" type="ORF">ENV17_04530</name>
</gene>
<dbReference type="Pfam" id="PF09334">
    <property type="entry name" value="tRNA-synt_1g"/>
    <property type="match status" value="1"/>
</dbReference>
<evidence type="ECO:0000256" key="2">
    <source>
        <dbReference type="ARBA" id="ARBA00022490"/>
    </source>
</evidence>
<keyword evidence="5 9" id="KW-0067">ATP-binding</keyword>
<feature type="short sequence motif" description="'KMSKS' region" evidence="9">
    <location>
        <begin position="656"/>
        <end position="660"/>
    </location>
</feature>
<organism evidence="15">
    <name type="scientific">Thermofilum pendens</name>
    <dbReference type="NCBI Taxonomy" id="2269"/>
    <lineage>
        <taxon>Archaea</taxon>
        <taxon>Thermoproteota</taxon>
        <taxon>Thermoprotei</taxon>
        <taxon>Thermofilales</taxon>
        <taxon>Thermofilaceae</taxon>
        <taxon>Thermofilum</taxon>
    </lineage>
</organism>
<protein>
    <recommendedName>
        <fullName evidence="9">Leucine--tRNA ligase</fullName>
        <ecNumber evidence="9">6.1.1.4</ecNumber>
    </recommendedName>
    <alternativeName>
        <fullName evidence="9">Leucyl-tRNA synthetase</fullName>
        <shortName evidence="9">LeuRS</shortName>
    </alternativeName>
</protein>
<dbReference type="InterPro" id="IPR015413">
    <property type="entry name" value="Methionyl/Leucyl_tRNA_Synth"/>
</dbReference>
<dbReference type="Gene3D" id="3.90.740.10">
    <property type="entry name" value="Valyl/Leucyl/Isoleucyl-tRNA synthetase, editing domain"/>
    <property type="match status" value="1"/>
</dbReference>
<evidence type="ECO:0000256" key="5">
    <source>
        <dbReference type="ARBA" id="ARBA00022840"/>
    </source>
</evidence>
<dbReference type="SUPFAM" id="SSF47323">
    <property type="entry name" value="Anticodon-binding domain of a subclass of class I aminoacyl-tRNA synthetases"/>
    <property type="match status" value="1"/>
</dbReference>
<dbReference type="InterPro" id="IPR014729">
    <property type="entry name" value="Rossmann-like_a/b/a_fold"/>
</dbReference>
<dbReference type="PANTHER" id="PTHR45794:SF1">
    <property type="entry name" value="LEUCINE--TRNA LIGASE, CYTOPLASMIC"/>
    <property type="match status" value="1"/>
</dbReference>
<accession>A0A7C4FEV2</accession>
<comment type="similarity">
    <text evidence="1 9 10">Belongs to the class-I aminoacyl-tRNA synthetase family.</text>
</comment>
<dbReference type="Gene3D" id="1.10.10.720">
    <property type="entry name" value="leucyl-tRNA synthetase"/>
    <property type="match status" value="1"/>
</dbReference>
<evidence type="ECO:0000259" key="12">
    <source>
        <dbReference type="Pfam" id="PF00133"/>
    </source>
</evidence>
<evidence type="ECO:0000256" key="10">
    <source>
        <dbReference type="RuleBase" id="RU363035"/>
    </source>
</evidence>
<dbReference type="PROSITE" id="PS00178">
    <property type="entry name" value="AA_TRNA_LIGASE_I"/>
    <property type="match status" value="1"/>
</dbReference>
<dbReference type="GO" id="GO:0005524">
    <property type="term" value="F:ATP binding"/>
    <property type="evidence" value="ECO:0007669"/>
    <property type="project" value="UniProtKB-UniRule"/>
</dbReference>
<dbReference type="AlphaFoldDB" id="A0A7C4FEV2"/>
<keyword evidence="4 9" id="KW-0547">Nucleotide-binding</keyword>
<sequence>MKLIATTRIRIPEPDPVKRDFLVRVEEKWQKIWRDKKIFEADPDPNRPKFFITFPYPYINAYPHLGTAYTVLRVDILARFKRMKGYNVLFPQGWHATGSPIVAAALRVREGDRKQIETLKAMGIPEHEIEKFKDPEYWVHFFRKGFREDFERYGLSIDWRREFLTTYLNPPYTKFVQWQYLKLKERGLVTQGTHPVVWCPKEKKVVGDHDRPDEYAGIGPEEVIIIKFRGEDGFIYPCLTYRPETVYGAVNVWVHPDAEYKVAEVDGELWVLNDYAARELESQGHRVEVKGKMLGRNLIGRFVVNPVTGHRVPVLPAWFVDPEVGTGVVMSVPAHAPFDYVALQDLKKDPYILDRFSIDPGVLEAVHPISLIELEGYGELPAATVVERIGITSQHDRAKLEEATREIYSKEYYMGVLKKSIYGEKWGGRKVHEVKEEIIKHLVERNMAITHYTLPRPVYCRCGARTHVSIVRDQWFLRYSDSEWKKLAHACIDRMLVIPPSLKEEFHKIVDWYRDWACTHERELGSPLPWDEKWVLESLSDSTVYMAYYTISKYLQHPERYGISWDKLDCSFFDYVFLGVGDEESVARRTGIAPELLRRMREEFLYWYPVDMRVSGKDLLPNHLVFFIFHHVAIFPPEHWPRGICINGWINVAGEKMSKHKGNFILLRDALKWWGADATRFTLAYAGNSGMDDGNFEPELASRAVELLYEWYEFATTSYGEGDDDVYFIDRWFYSVLNRTLRDVEASYESLNTKDVIVKGFFNLQNAFKWYLKRRGGRANRQLLMKFIEDQTLMLAPITPHICEEIWEKLGKRKLASLEAWPQVDEEAISEEVEKAEEIVKKVQSDLEEVLKLVKEKRKVVLVLPAAWKYEFVKRVAVQAKETGNIALAARSVLKELPPELRAKAAKLIEILLKSPEALELLVTPELEEEALRDAEKFLEENLNCEIDILREEKYMGTSPKASLSLPARPAIILQQ</sequence>